<sequence length="195" mass="22854">MRARDENKESAIREKAIEMIVNEGFDGLSMHKLAKAAGISASTIYIYFKNREDLLNQLYIATEALFARETLRSFDPQMDFEAGLWLQWQNRYRYVQQYPLQHRFGEQFRNSPLIQHPAVTEDEFGSTMRRFIENAISRKQVPVLPYEIFWALAYGPFYTLVRFHMDNSSVTGAPFALSEATLRETFERTLKALHR</sequence>
<dbReference type="Proteomes" id="UP000281028">
    <property type="component" value="Unassembled WGS sequence"/>
</dbReference>
<dbReference type="GO" id="GO:0003700">
    <property type="term" value="F:DNA-binding transcription factor activity"/>
    <property type="evidence" value="ECO:0007669"/>
    <property type="project" value="TreeGrafter"/>
</dbReference>
<dbReference type="OrthoDB" id="6430772at2"/>
<dbReference type="SUPFAM" id="SSF46689">
    <property type="entry name" value="Homeodomain-like"/>
    <property type="match status" value="1"/>
</dbReference>
<evidence type="ECO:0000256" key="3">
    <source>
        <dbReference type="ARBA" id="ARBA00023163"/>
    </source>
</evidence>
<keyword evidence="2" id="KW-0238">DNA-binding</keyword>
<dbReference type="PROSITE" id="PS50977">
    <property type="entry name" value="HTH_TETR_2"/>
    <property type="match status" value="1"/>
</dbReference>
<reference evidence="4" key="1">
    <citation type="submission" date="2020-05" db="EMBL/GenBank/DDBJ databases">
        <title>Chitinophaga laudate sp. nov., isolated from a tropical peat swamp.</title>
        <authorList>
            <person name="Goh C.B.S."/>
            <person name="Lee M.S."/>
            <person name="Parimannan S."/>
            <person name="Pasbakhsh P."/>
            <person name="Yule C.M."/>
            <person name="Rajandas H."/>
            <person name="Loke S."/>
            <person name="Croft L."/>
            <person name="Tan J.B.L."/>
        </authorList>
    </citation>
    <scope>NUCLEOTIDE SEQUENCE</scope>
    <source>
        <strain evidence="4">Mgbs1</strain>
    </source>
</reference>
<dbReference type="EMBL" id="RIAR02000001">
    <property type="protein sequence ID" value="NSL87585.1"/>
    <property type="molecule type" value="Genomic_DNA"/>
</dbReference>
<keyword evidence="1" id="KW-0805">Transcription regulation</keyword>
<gene>
    <name evidence="4" type="ORF">ECE50_012120</name>
</gene>
<dbReference type="PRINTS" id="PR00455">
    <property type="entry name" value="HTHTETR"/>
</dbReference>
<dbReference type="PANTHER" id="PTHR30055">
    <property type="entry name" value="HTH-TYPE TRANSCRIPTIONAL REGULATOR RUTR"/>
    <property type="match status" value="1"/>
</dbReference>
<name>A0A3S1B0M0_9BACT</name>
<evidence type="ECO:0000313" key="5">
    <source>
        <dbReference type="Proteomes" id="UP000281028"/>
    </source>
</evidence>
<organism evidence="4 5">
    <name type="scientific">Chitinophaga solisilvae</name>
    <dbReference type="NCBI Taxonomy" id="1233460"/>
    <lineage>
        <taxon>Bacteria</taxon>
        <taxon>Pseudomonadati</taxon>
        <taxon>Bacteroidota</taxon>
        <taxon>Chitinophagia</taxon>
        <taxon>Chitinophagales</taxon>
        <taxon>Chitinophagaceae</taxon>
        <taxon>Chitinophaga</taxon>
    </lineage>
</organism>
<proteinExistence type="predicted"/>
<accession>A0A3S1B0M0</accession>
<dbReference type="InterPro" id="IPR050109">
    <property type="entry name" value="HTH-type_TetR-like_transc_reg"/>
</dbReference>
<protein>
    <submittedName>
        <fullName evidence="4">TetR/AcrR family transcriptional regulator</fullName>
    </submittedName>
</protein>
<evidence type="ECO:0000256" key="1">
    <source>
        <dbReference type="ARBA" id="ARBA00023015"/>
    </source>
</evidence>
<comment type="caution">
    <text evidence="4">The sequence shown here is derived from an EMBL/GenBank/DDBJ whole genome shotgun (WGS) entry which is preliminary data.</text>
</comment>
<dbReference type="PANTHER" id="PTHR30055:SF234">
    <property type="entry name" value="HTH-TYPE TRANSCRIPTIONAL REGULATOR BETI"/>
    <property type="match status" value="1"/>
</dbReference>
<dbReference type="AlphaFoldDB" id="A0A3S1B0M0"/>
<dbReference type="Gene3D" id="1.10.357.10">
    <property type="entry name" value="Tetracycline Repressor, domain 2"/>
    <property type="match status" value="1"/>
</dbReference>
<keyword evidence="3" id="KW-0804">Transcription</keyword>
<dbReference type="Pfam" id="PF00440">
    <property type="entry name" value="TetR_N"/>
    <property type="match status" value="1"/>
</dbReference>
<evidence type="ECO:0000313" key="4">
    <source>
        <dbReference type="EMBL" id="NSL87585.1"/>
    </source>
</evidence>
<dbReference type="InterPro" id="IPR009057">
    <property type="entry name" value="Homeodomain-like_sf"/>
</dbReference>
<dbReference type="InterPro" id="IPR001647">
    <property type="entry name" value="HTH_TetR"/>
</dbReference>
<evidence type="ECO:0000256" key="2">
    <source>
        <dbReference type="ARBA" id="ARBA00023125"/>
    </source>
</evidence>
<keyword evidence="5" id="KW-1185">Reference proteome</keyword>
<dbReference type="GO" id="GO:0000976">
    <property type="term" value="F:transcription cis-regulatory region binding"/>
    <property type="evidence" value="ECO:0007669"/>
    <property type="project" value="TreeGrafter"/>
</dbReference>